<feature type="transmembrane region" description="Helical" evidence="15">
    <location>
        <begin position="615"/>
        <end position="638"/>
    </location>
</feature>
<feature type="transmembrane region" description="Helical" evidence="15">
    <location>
        <begin position="792"/>
        <end position="825"/>
    </location>
</feature>
<evidence type="ECO:0000256" key="8">
    <source>
        <dbReference type="ARBA" id="ARBA00022840"/>
    </source>
</evidence>
<dbReference type="GO" id="GO:0005524">
    <property type="term" value="F:ATP binding"/>
    <property type="evidence" value="ECO:0007669"/>
    <property type="project" value="UniProtKB-KW"/>
</dbReference>
<evidence type="ECO:0000256" key="10">
    <source>
        <dbReference type="ARBA" id="ARBA00023136"/>
    </source>
</evidence>
<name>A0A5N6Z043_9EURO</name>
<dbReference type="CDD" id="cd03232">
    <property type="entry name" value="ABCG_PDR_domain2"/>
    <property type="match status" value="1"/>
</dbReference>
<evidence type="ECO:0000256" key="7">
    <source>
        <dbReference type="ARBA" id="ARBA00022741"/>
    </source>
</evidence>
<keyword evidence="4" id="KW-1003">Cell membrane</keyword>
<dbReference type="EMBL" id="ML739319">
    <property type="protein sequence ID" value="KAE8349320.1"/>
    <property type="molecule type" value="Genomic_DNA"/>
</dbReference>
<reference evidence="18" key="1">
    <citation type="submission" date="2019-04" db="EMBL/GenBank/DDBJ databases">
        <title>Friends and foes A comparative genomics studyof 23 Aspergillus species from section Flavi.</title>
        <authorList>
            <consortium name="DOE Joint Genome Institute"/>
            <person name="Kjaerbolling I."/>
            <person name="Vesth T."/>
            <person name="Frisvad J.C."/>
            <person name="Nybo J.L."/>
            <person name="Theobald S."/>
            <person name="Kildgaard S."/>
            <person name="Isbrandt T."/>
            <person name="Kuo A."/>
            <person name="Sato A."/>
            <person name="Lyhne E.K."/>
            <person name="Kogle M.E."/>
            <person name="Wiebenga A."/>
            <person name="Kun R.S."/>
            <person name="Lubbers R.J."/>
            <person name="Makela M.R."/>
            <person name="Barry K."/>
            <person name="Chovatia M."/>
            <person name="Clum A."/>
            <person name="Daum C."/>
            <person name="Haridas S."/>
            <person name="He G."/>
            <person name="LaButti K."/>
            <person name="Lipzen A."/>
            <person name="Mondo S."/>
            <person name="Riley R."/>
            <person name="Salamov A."/>
            <person name="Simmons B.A."/>
            <person name="Magnuson J.K."/>
            <person name="Henrissat B."/>
            <person name="Mortensen U.H."/>
            <person name="Larsen T.O."/>
            <person name="Devries R.P."/>
            <person name="Grigoriev I.V."/>
            <person name="Machida M."/>
            <person name="Baker S.E."/>
            <person name="Andersen M.R."/>
        </authorList>
    </citation>
    <scope>NUCLEOTIDE SEQUENCE [LARGE SCALE GENOMIC DNA]</scope>
    <source>
        <strain evidence="18">CBS 553.77</strain>
    </source>
</reference>
<feature type="transmembrane region" description="Helical" evidence="15">
    <location>
        <begin position="1212"/>
        <end position="1233"/>
    </location>
</feature>
<dbReference type="Pfam" id="PF01061">
    <property type="entry name" value="ABC2_membrane"/>
    <property type="match status" value="2"/>
</dbReference>
<feature type="transmembrane region" description="Helical" evidence="15">
    <location>
        <begin position="650"/>
        <end position="669"/>
    </location>
</feature>
<keyword evidence="11" id="KW-0325">Glycoprotein</keyword>
<evidence type="ECO:0000259" key="16">
    <source>
        <dbReference type="PROSITE" id="PS50893"/>
    </source>
</evidence>
<feature type="transmembrane region" description="Helical" evidence="15">
    <location>
        <begin position="705"/>
        <end position="725"/>
    </location>
</feature>
<feature type="region of interest" description="Disordered" evidence="14">
    <location>
        <begin position="78"/>
        <end position="115"/>
    </location>
</feature>
<keyword evidence="3" id="KW-0813">Transport</keyword>
<dbReference type="Pfam" id="PF14510">
    <property type="entry name" value="ABC_trans_N"/>
    <property type="match status" value="1"/>
</dbReference>
<keyword evidence="9 15" id="KW-1133">Transmembrane helix</keyword>
<evidence type="ECO:0000256" key="6">
    <source>
        <dbReference type="ARBA" id="ARBA00022737"/>
    </source>
</evidence>
<evidence type="ECO:0000256" key="12">
    <source>
        <dbReference type="ARBA" id="ARBA00047823"/>
    </source>
</evidence>
<accession>A0A5N6Z043</accession>
<evidence type="ECO:0000313" key="18">
    <source>
        <dbReference type="Proteomes" id="UP000327118"/>
    </source>
</evidence>
<evidence type="ECO:0000313" key="17">
    <source>
        <dbReference type="EMBL" id="KAE8349320.1"/>
    </source>
</evidence>
<dbReference type="Proteomes" id="UP000327118">
    <property type="component" value="Unassembled WGS sequence"/>
</dbReference>
<evidence type="ECO:0000256" key="3">
    <source>
        <dbReference type="ARBA" id="ARBA00022448"/>
    </source>
</evidence>
<dbReference type="PROSITE" id="PS50893">
    <property type="entry name" value="ABC_TRANSPORTER_2"/>
    <property type="match status" value="2"/>
</dbReference>
<evidence type="ECO:0000256" key="15">
    <source>
        <dbReference type="SAM" id="Phobius"/>
    </source>
</evidence>
<dbReference type="CDD" id="cd03233">
    <property type="entry name" value="ABCG_PDR_domain1"/>
    <property type="match status" value="1"/>
</dbReference>
<dbReference type="GO" id="GO:0016887">
    <property type="term" value="F:ATP hydrolysis activity"/>
    <property type="evidence" value="ECO:0007669"/>
    <property type="project" value="InterPro"/>
</dbReference>
<feature type="domain" description="ABC transporter" evidence="16">
    <location>
        <begin position="185"/>
        <end position="427"/>
    </location>
</feature>
<dbReference type="FunFam" id="3.40.50.300:FF:001650">
    <property type="entry name" value="ABC drug exporter AtrF"/>
    <property type="match status" value="1"/>
</dbReference>
<feature type="transmembrane region" description="Helical" evidence="15">
    <location>
        <begin position="1282"/>
        <end position="1310"/>
    </location>
</feature>
<dbReference type="FunFam" id="3.40.50.300:FF:000054">
    <property type="entry name" value="ABC multidrug transporter atrF"/>
    <property type="match status" value="1"/>
</dbReference>
<feature type="transmembrane region" description="Helical" evidence="15">
    <location>
        <begin position="1353"/>
        <end position="1372"/>
    </location>
</feature>
<comment type="catalytic activity">
    <reaction evidence="12">
        <text>voriconazole(in) + ATP + H2O = voriconazole(out) + ADP + phosphate + H(+)</text>
        <dbReference type="Rhea" id="RHEA:61912"/>
        <dbReference type="ChEBI" id="CHEBI:10023"/>
        <dbReference type="ChEBI" id="CHEBI:15377"/>
        <dbReference type="ChEBI" id="CHEBI:15378"/>
        <dbReference type="ChEBI" id="CHEBI:30616"/>
        <dbReference type="ChEBI" id="CHEBI:43474"/>
        <dbReference type="ChEBI" id="CHEBI:456216"/>
    </reaction>
    <physiologicalReaction direction="left-to-right" evidence="12">
        <dbReference type="Rhea" id="RHEA:61913"/>
    </physiologicalReaction>
</comment>
<evidence type="ECO:0000256" key="11">
    <source>
        <dbReference type="ARBA" id="ARBA00023180"/>
    </source>
</evidence>
<evidence type="ECO:0000256" key="5">
    <source>
        <dbReference type="ARBA" id="ARBA00022692"/>
    </source>
</evidence>
<feature type="transmembrane region" description="Helical" evidence="15">
    <location>
        <begin position="1245"/>
        <end position="1262"/>
    </location>
</feature>
<feature type="compositionally biased region" description="Polar residues" evidence="14">
    <location>
        <begin position="31"/>
        <end position="42"/>
    </location>
</feature>
<dbReference type="InterPro" id="IPR017871">
    <property type="entry name" value="ABC_transporter-like_CS"/>
</dbReference>
<evidence type="ECO:0000256" key="14">
    <source>
        <dbReference type="SAM" id="MobiDB-lite"/>
    </source>
</evidence>
<feature type="domain" description="ABC transporter" evidence="16">
    <location>
        <begin position="880"/>
        <end position="1118"/>
    </location>
</feature>
<feature type="region of interest" description="Disordered" evidence="14">
    <location>
        <begin position="1"/>
        <end position="20"/>
    </location>
</feature>
<comment type="similarity">
    <text evidence="2">Belongs to the ABC transporter superfamily. ABCG family. PDR (TC 3.A.1.205) subfamily.</text>
</comment>
<feature type="compositionally biased region" description="Basic and acidic residues" evidence="14">
    <location>
        <begin position="48"/>
        <end position="63"/>
    </location>
</feature>
<keyword evidence="8" id="KW-0067">ATP-binding</keyword>
<feature type="transmembrane region" description="Helical" evidence="15">
    <location>
        <begin position="1322"/>
        <end position="1341"/>
    </location>
</feature>
<dbReference type="PANTHER" id="PTHR19241">
    <property type="entry name" value="ATP-BINDING CASSETTE TRANSPORTER"/>
    <property type="match status" value="1"/>
</dbReference>
<feature type="compositionally biased region" description="Acidic residues" evidence="14">
    <location>
        <begin position="102"/>
        <end position="115"/>
    </location>
</feature>
<evidence type="ECO:0000256" key="4">
    <source>
        <dbReference type="ARBA" id="ARBA00022475"/>
    </source>
</evidence>
<feature type="transmembrane region" description="Helical" evidence="15">
    <location>
        <begin position="1478"/>
        <end position="1498"/>
    </location>
</feature>
<dbReference type="InterPro" id="IPR003439">
    <property type="entry name" value="ABC_transporter-like_ATP-bd"/>
</dbReference>
<dbReference type="InterPro" id="IPR029481">
    <property type="entry name" value="ABC_trans_N"/>
</dbReference>
<organism evidence="17 18">
    <name type="scientific">Aspergillus coremiiformis</name>
    <dbReference type="NCBI Taxonomy" id="138285"/>
    <lineage>
        <taxon>Eukaryota</taxon>
        <taxon>Fungi</taxon>
        <taxon>Dikarya</taxon>
        <taxon>Ascomycota</taxon>
        <taxon>Pezizomycotina</taxon>
        <taxon>Eurotiomycetes</taxon>
        <taxon>Eurotiomycetidae</taxon>
        <taxon>Eurotiales</taxon>
        <taxon>Aspergillaceae</taxon>
        <taxon>Aspergillus</taxon>
        <taxon>Aspergillus subgen. Circumdati</taxon>
    </lineage>
</organism>
<feature type="region of interest" description="Disordered" evidence="14">
    <location>
        <begin position="835"/>
        <end position="869"/>
    </location>
</feature>
<dbReference type="OrthoDB" id="245989at2759"/>
<keyword evidence="6" id="KW-0677">Repeat</keyword>
<feature type="transmembrane region" description="Helical" evidence="15">
    <location>
        <begin position="574"/>
        <end position="595"/>
    </location>
</feature>
<proteinExistence type="inferred from homology"/>
<feature type="transmembrane region" description="Helical" evidence="15">
    <location>
        <begin position="1384"/>
        <end position="1404"/>
    </location>
</feature>
<keyword evidence="7" id="KW-0547">Nucleotide-binding</keyword>
<dbReference type="SMART" id="SM00382">
    <property type="entry name" value="AAA"/>
    <property type="match status" value="2"/>
</dbReference>
<keyword evidence="18" id="KW-1185">Reference proteome</keyword>
<dbReference type="SUPFAM" id="SSF52540">
    <property type="entry name" value="P-loop containing nucleoside triphosphate hydrolases"/>
    <property type="match status" value="2"/>
</dbReference>
<dbReference type="InterPro" id="IPR003593">
    <property type="entry name" value="AAA+_ATPase"/>
</dbReference>
<protein>
    <recommendedName>
        <fullName evidence="13">ABC multidrug transporter atrF</fullName>
    </recommendedName>
</protein>
<dbReference type="GO" id="GO:0140359">
    <property type="term" value="F:ABC-type transporter activity"/>
    <property type="evidence" value="ECO:0007669"/>
    <property type="project" value="InterPro"/>
</dbReference>
<dbReference type="InterPro" id="IPR013525">
    <property type="entry name" value="ABC2_TM"/>
</dbReference>
<evidence type="ECO:0000256" key="1">
    <source>
        <dbReference type="ARBA" id="ARBA00004651"/>
    </source>
</evidence>
<gene>
    <name evidence="17" type="ORF">BDV28DRAFT_63134</name>
</gene>
<dbReference type="Gene3D" id="3.40.50.300">
    <property type="entry name" value="P-loop containing nucleotide triphosphate hydrolases"/>
    <property type="match status" value="2"/>
</dbReference>
<feature type="transmembrane region" description="Helical" evidence="15">
    <location>
        <begin position="681"/>
        <end position="700"/>
    </location>
</feature>
<dbReference type="InterPro" id="IPR034003">
    <property type="entry name" value="ABCG_PDR_2"/>
</dbReference>
<evidence type="ECO:0000256" key="2">
    <source>
        <dbReference type="ARBA" id="ARBA00006012"/>
    </source>
</evidence>
<evidence type="ECO:0000256" key="9">
    <source>
        <dbReference type="ARBA" id="ARBA00022989"/>
    </source>
</evidence>
<dbReference type="GO" id="GO:0005886">
    <property type="term" value="C:plasma membrane"/>
    <property type="evidence" value="ECO:0007669"/>
    <property type="project" value="UniProtKB-SubCell"/>
</dbReference>
<sequence length="1536" mass="171829">MAGEGRQPETSSSNATAAPYTHAIASAHTLSSLDSAATSETDVSADARWGERDQGDHVSRRGAMEDFKEMRREVTKLSLHRTRSAKDPSQLGSRALARDEEKAIEDEQSSSVDDYEGGFDLSDFLMGGHLERRTTAGEPAKKIGVAFKNVTVKGVEMGASFVRTFPDAVVGTFGPDIYNIVCRFVPALRFGKRPPVRDLLHDFSGAIREGEMMLVLGRPGAGCSTFLKTIANDRGAFAAVEGEISYGGLSAEEQHKHFRGEVNYNQEDDQHFPNLTVWQTLKFSLINKTKKQDKASIPIIIDALLKMFGITHTKNTWVGNEYVRGVSGGERKRVSIAETLATKSSVVCWDNSTRGLDASTALDYAKSLRIMTDVSKRTTLVTLYQAGESIYELMDKVLVIDAGRMLYQGPANEAKQYFVNLGFYCPEQSTTADFLTSLCDPNARQFQPGREASTPRTAEELEAIFKQSDAYKRIWNEVCDYEKLLQDTNQEDTHRFQKTVAQSKSRTVSKKSPYTVSIVRQVSACVQREFWLLWGDKTSLYTKYFIIVSNGLIVASLFYGELLDTSGAFSRSGALFFSILFLGWLQLTELMPAVSGRGIVARHKDYAFYRPSAVSIARAVVDFPAIFCMVVPFTIIVYFMTGLDLDASKFFIYFLFVYTTTFCITSMYRMFAALSPTIDDAVRFAGIALNVLVLFVGYVIPKQGLINGSIWFGWLFYVNPIAYSYEAVLTNEFSNRVMPCAPSQLVPRGPGVDPRYQGCALTGSQLGQTDVSGSRYLEESFQFTRHHLWRNFGVVIAFTVLYLLVTVIAAEALSFVGGGGGALVFKKSKRSKNLKVQNGKGNDEEQVQTTGDNAALSRGEAKSSGNDESINTISAGDRIFTWSNVEYTVPYGNGTRKLLNSVDGFAKPGVMIALMGASGAGKTTLLNTLAQRQKMGVVTGDMLVDGHPLGPDFQRGTGFCEQMDLHDNTATIREALEFSALLRQDRNTPRQEKLDYVNQILDLLELVDIQDAILGSLNVEQKKRVTIGVELAAKPSLLLFLDEPTSGLDSQAAFSIVRFLKKLSTAGQAIMCTIHQPSSMLIQQFDMVLALNPGGNTFYFGPIGPGGRDVIKYFADRGVVCPPSKNVAEFILETAAKATKKDGRSIDWNTEWRNSEENRRMLDEIQKIRKERSKIPIAEKDVDYEFAAPTWTQTVLLTQRLFRQYWRDPSYYYGKLFVSVIIGIFNGFTFWMLDNSISSMQDRMFSIFVIILIPPIVLNSVVPKFYINRALWEAREYPSRIYGWVAFCTANIVCEIPMAIVSGLVYWLLWYYPVGFPTDSNSAGYVFLMSMLFFFFQASWGQWICAFAPSFTVISNVLPFFFVVINLFNGIVRPYRDYPVFWKYWMYYVNPVTWWLRGVISSIFPSVHIECASKEATYFNPPPGSTCQQYAGNFVSNIAGVGYLVNPDATEGCRYCPFANGTEYMQTLNVHDGDKWKCFGIFLAFVIINWALVYFFIYTVRVRGWSFGIGYLFGGLGMIIDRVKTVFSKKSEKARN</sequence>
<keyword evidence="10 15" id="KW-0472">Membrane</keyword>
<feature type="transmembrane region" description="Helical" evidence="15">
    <location>
        <begin position="544"/>
        <end position="562"/>
    </location>
</feature>
<feature type="transmembrane region" description="Helical" evidence="15">
    <location>
        <begin position="1504"/>
        <end position="1523"/>
    </location>
</feature>
<feature type="region of interest" description="Disordered" evidence="14">
    <location>
        <begin position="31"/>
        <end position="63"/>
    </location>
</feature>
<keyword evidence="5 15" id="KW-0812">Transmembrane</keyword>
<dbReference type="Pfam" id="PF00005">
    <property type="entry name" value="ABC_tran"/>
    <property type="match status" value="2"/>
</dbReference>
<dbReference type="PROSITE" id="PS00211">
    <property type="entry name" value="ABC_TRANSPORTER_1"/>
    <property type="match status" value="1"/>
</dbReference>
<evidence type="ECO:0000256" key="13">
    <source>
        <dbReference type="ARBA" id="ARBA00069001"/>
    </source>
</evidence>
<dbReference type="Pfam" id="PF06422">
    <property type="entry name" value="PDR_CDR"/>
    <property type="match status" value="1"/>
</dbReference>
<dbReference type="InterPro" id="IPR010929">
    <property type="entry name" value="PDR_CDR_ABC"/>
</dbReference>
<dbReference type="InterPro" id="IPR027417">
    <property type="entry name" value="P-loop_NTPase"/>
</dbReference>
<dbReference type="InterPro" id="IPR034001">
    <property type="entry name" value="ABCG_PDR_1"/>
</dbReference>
<comment type="subcellular location">
    <subcellularLocation>
        <location evidence="1">Cell membrane</location>
        <topology evidence="1">Multi-pass membrane protein</topology>
    </subcellularLocation>
</comment>